<dbReference type="PROSITE" id="PS50076">
    <property type="entry name" value="DNAJ_2"/>
    <property type="match status" value="1"/>
</dbReference>
<dbReference type="EMBL" id="SJPP01000004">
    <property type="protein sequence ID" value="TWU05155.1"/>
    <property type="molecule type" value="Genomic_DNA"/>
</dbReference>
<dbReference type="RefSeq" id="WP_146374258.1">
    <property type="nucleotide sequence ID" value="NZ_SJPP01000004.1"/>
</dbReference>
<feature type="compositionally biased region" description="Polar residues" evidence="1">
    <location>
        <begin position="215"/>
        <end position="226"/>
    </location>
</feature>
<dbReference type="AlphaFoldDB" id="A0A5C6AYM8"/>
<dbReference type="InterPro" id="IPR011969">
    <property type="entry name" value="Clan_AA_Asp_peptidase_C"/>
</dbReference>
<dbReference type="CDD" id="cd05483">
    <property type="entry name" value="retropepsin_like_bacteria"/>
    <property type="match status" value="1"/>
</dbReference>
<evidence type="ECO:0000313" key="5">
    <source>
        <dbReference type="Proteomes" id="UP000320735"/>
    </source>
</evidence>
<organism evidence="4 5">
    <name type="scientific">Symmachiella macrocystis</name>
    <dbReference type="NCBI Taxonomy" id="2527985"/>
    <lineage>
        <taxon>Bacteria</taxon>
        <taxon>Pseudomonadati</taxon>
        <taxon>Planctomycetota</taxon>
        <taxon>Planctomycetia</taxon>
        <taxon>Planctomycetales</taxon>
        <taxon>Planctomycetaceae</taxon>
        <taxon>Symmachiella</taxon>
    </lineage>
</organism>
<evidence type="ECO:0000313" key="4">
    <source>
        <dbReference type="EMBL" id="TWU05155.1"/>
    </source>
</evidence>
<evidence type="ECO:0000256" key="1">
    <source>
        <dbReference type="SAM" id="MobiDB-lite"/>
    </source>
</evidence>
<gene>
    <name evidence="4" type="ORF">CA54_58430</name>
</gene>
<dbReference type="InterPro" id="IPR021109">
    <property type="entry name" value="Peptidase_aspartic_dom_sf"/>
</dbReference>
<dbReference type="NCBIfam" id="TIGR02281">
    <property type="entry name" value="clan_AA_DTGA"/>
    <property type="match status" value="1"/>
</dbReference>
<keyword evidence="2" id="KW-0472">Membrane</keyword>
<evidence type="ECO:0000256" key="2">
    <source>
        <dbReference type="SAM" id="Phobius"/>
    </source>
</evidence>
<dbReference type="Pfam" id="PF13975">
    <property type="entry name" value="gag-asp_proteas"/>
    <property type="match status" value="1"/>
</dbReference>
<accession>A0A5C6AYM8</accession>
<feature type="domain" description="J" evidence="3">
    <location>
        <begin position="34"/>
        <end position="101"/>
    </location>
</feature>
<dbReference type="OrthoDB" id="268997at2"/>
<reference evidence="4 5" key="1">
    <citation type="submission" date="2019-02" db="EMBL/GenBank/DDBJ databases">
        <title>Deep-cultivation of Planctomycetes and their phenomic and genomic characterization uncovers novel biology.</title>
        <authorList>
            <person name="Wiegand S."/>
            <person name="Jogler M."/>
            <person name="Boedeker C."/>
            <person name="Pinto D."/>
            <person name="Vollmers J."/>
            <person name="Rivas-Marin E."/>
            <person name="Kohn T."/>
            <person name="Peeters S.H."/>
            <person name="Heuer A."/>
            <person name="Rast P."/>
            <person name="Oberbeckmann S."/>
            <person name="Bunk B."/>
            <person name="Jeske O."/>
            <person name="Meyerdierks A."/>
            <person name="Storesund J.E."/>
            <person name="Kallscheuer N."/>
            <person name="Luecker S."/>
            <person name="Lage O.M."/>
            <person name="Pohl T."/>
            <person name="Merkel B.J."/>
            <person name="Hornburger P."/>
            <person name="Mueller R.-W."/>
            <person name="Bruemmer F."/>
            <person name="Labrenz M."/>
            <person name="Spormann A.M."/>
            <person name="Op Den Camp H."/>
            <person name="Overmann J."/>
            <person name="Amann R."/>
            <person name="Jetten M.S.M."/>
            <person name="Mascher T."/>
            <person name="Medema M.H."/>
            <person name="Devos D.P."/>
            <person name="Kaster A.-K."/>
            <person name="Ovreas L."/>
            <person name="Rohde M."/>
            <person name="Galperin M.Y."/>
            <person name="Jogler C."/>
        </authorList>
    </citation>
    <scope>NUCLEOTIDE SEQUENCE [LARGE SCALE GENOMIC DNA]</scope>
    <source>
        <strain evidence="4 5">CA54</strain>
    </source>
</reference>
<sequence>MGAGNAQNRLQGQSHEPNAYELWLGVPESEQPPNFYRLLDLPPLESDLAKIEQAAKRCVSLVEGHLDSGNDRAAKKLLKQIGHVRQTLLNVEDKARYDEKLRAKLSGDSDKMRSESAERFILNMSSDDFNKPRWLPEQLLATIAVAALGILAISVAVIVWQSAYENVAVSVTENSPPGTDPPKRPPNSQLGPRGSVEDDSSPGALEKLPVEPVVPNSTSVAQNDTLPTDVAHKPEPGETQPGDASLSESDDSLKGPIPGTPATISSMKYPSRFKNVGPKIELTPQDVLAERDLIIIENQLVLREELEIKTSMKAIEELGNDISKAQKAQKSIQGKIGGVDKTVARLTGQMMKLNARMTKLGPNNVLGNNKIVAEMNSISGKRDIELKDKMKLNADLEAARVKEGQARGTYIENILQMQRLAERIDEKYRQLVDDPEVQRSLAAFNRNLNDDQKFTFQRSTQLEQHLAQLKTMATAVLSAVIPIRQGRGNSLYVDVTLNGDKTIPMVLDSGASLVCLPHKVAIAAGVESKDSDAKILLQIANGETIKGTAVTIPTMRVGKFTVQNVDAVIIGPEAPSAPTLLGMSFLRNFQFKIDPAANELKLISINIESRKMIKNK</sequence>
<comment type="caution">
    <text evidence="4">The sequence shown here is derived from an EMBL/GenBank/DDBJ whole genome shotgun (WGS) entry which is preliminary data.</text>
</comment>
<dbReference type="SUPFAM" id="SSF50630">
    <property type="entry name" value="Acid proteases"/>
    <property type="match status" value="1"/>
</dbReference>
<keyword evidence="5" id="KW-1185">Reference proteome</keyword>
<feature type="region of interest" description="Disordered" evidence="1">
    <location>
        <begin position="172"/>
        <end position="266"/>
    </location>
</feature>
<feature type="transmembrane region" description="Helical" evidence="2">
    <location>
        <begin position="139"/>
        <end position="160"/>
    </location>
</feature>
<dbReference type="Proteomes" id="UP000320735">
    <property type="component" value="Unassembled WGS sequence"/>
</dbReference>
<evidence type="ECO:0000259" key="3">
    <source>
        <dbReference type="PROSITE" id="PS50076"/>
    </source>
</evidence>
<keyword evidence="2" id="KW-0812">Transmembrane</keyword>
<dbReference type="InterPro" id="IPR034122">
    <property type="entry name" value="Retropepsin-like_bacterial"/>
</dbReference>
<dbReference type="InterPro" id="IPR001623">
    <property type="entry name" value="DnaJ_domain"/>
</dbReference>
<keyword evidence="2" id="KW-1133">Transmembrane helix</keyword>
<dbReference type="Gene3D" id="2.40.70.10">
    <property type="entry name" value="Acid Proteases"/>
    <property type="match status" value="1"/>
</dbReference>
<proteinExistence type="predicted"/>
<protein>
    <recommendedName>
        <fullName evidence="3">J domain-containing protein</fullName>
    </recommendedName>
</protein>
<name>A0A5C6AYM8_9PLAN</name>